<evidence type="ECO:0000313" key="4">
    <source>
        <dbReference type="Proteomes" id="UP000294498"/>
    </source>
</evidence>
<dbReference type="Pfam" id="PF12904">
    <property type="entry name" value="Collagen_bind_2"/>
    <property type="match status" value="1"/>
</dbReference>
<organism evidence="3 4">
    <name type="scientific">Dinghuibacter silviterrae</name>
    <dbReference type="NCBI Taxonomy" id="1539049"/>
    <lineage>
        <taxon>Bacteria</taxon>
        <taxon>Pseudomonadati</taxon>
        <taxon>Bacteroidota</taxon>
        <taxon>Chitinophagia</taxon>
        <taxon>Chitinophagales</taxon>
        <taxon>Chitinophagaceae</taxon>
        <taxon>Dinghuibacter</taxon>
    </lineage>
</organism>
<name>A0A4R8DSX4_9BACT</name>
<dbReference type="AlphaFoldDB" id="A0A4R8DSX4"/>
<accession>A0A4R8DSX4</accession>
<dbReference type="SUPFAM" id="SSF51445">
    <property type="entry name" value="(Trans)glycosidases"/>
    <property type="match status" value="1"/>
</dbReference>
<dbReference type="InterPro" id="IPR025277">
    <property type="entry name" value="Apiosidase-like_cat_dom"/>
</dbReference>
<dbReference type="InterPro" id="IPR017853">
    <property type="entry name" value="GH"/>
</dbReference>
<evidence type="ECO:0000259" key="1">
    <source>
        <dbReference type="Pfam" id="PF12904"/>
    </source>
</evidence>
<dbReference type="OrthoDB" id="59486at2"/>
<dbReference type="InterPro" id="IPR024749">
    <property type="entry name" value="Collagen-bd_put"/>
</dbReference>
<feature type="domain" description="Apiosidase-like catalytic" evidence="2">
    <location>
        <begin position="36"/>
        <end position="385"/>
    </location>
</feature>
<dbReference type="PANTHER" id="PTHR37836:SF3">
    <property type="entry name" value="ENDOGLUCANASE"/>
    <property type="match status" value="1"/>
</dbReference>
<dbReference type="Pfam" id="PF13204">
    <property type="entry name" value="Apiosidase"/>
    <property type="match status" value="1"/>
</dbReference>
<evidence type="ECO:0000313" key="3">
    <source>
        <dbReference type="EMBL" id="TDX01382.1"/>
    </source>
</evidence>
<dbReference type="PANTHER" id="PTHR37836">
    <property type="entry name" value="LMO1036 PROTEIN"/>
    <property type="match status" value="1"/>
</dbReference>
<dbReference type="Gene3D" id="3.20.20.80">
    <property type="entry name" value="Glycosidases"/>
    <property type="match status" value="1"/>
</dbReference>
<comment type="caution">
    <text evidence="3">The sequence shown here is derived from an EMBL/GenBank/DDBJ whole genome shotgun (WGS) entry which is preliminary data.</text>
</comment>
<gene>
    <name evidence="3" type="ORF">EDB95_2416</name>
</gene>
<feature type="domain" description="Putative collagen-binding" evidence="1">
    <location>
        <begin position="419"/>
        <end position="499"/>
    </location>
</feature>
<reference evidence="3 4" key="1">
    <citation type="submission" date="2019-03" db="EMBL/GenBank/DDBJ databases">
        <title>Genomic Encyclopedia of Type Strains, Phase IV (KMG-IV): sequencing the most valuable type-strain genomes for metagenomic binning, comparative biology and taxonomic classification.</title>
        <authorList>
            <person name="Goeker M."/>
        </authorList>
    </citation>
    <scope>NUCLEOTIDE SEQUENCE [LARGE SCALE GENOMIC DNA]</scope>
    <source>
        <strain evidence="3 4">DSM 100059</strain>
    </source>
</reference>
<dbReference type="Proteomes" id="UP000294498">
    <property type="component" value="Unassembled WGS sequence"/>
</dbReference>
<dbReference type="RefSeq" id="WP_133993860.1">
    <property type="nucleotide sequence ID" value="NZ_SODV01000001.1"/>
</dbReference>
<proteinExistence type="predicted"/>
<sequence length="504" mass="54667">MLQVLLIGLSACWLRLAPPDAALLRAGVPLLRVAPGGHYLETPDGAPFFWLGDTGWLLLTKLKHEDALRYLDERKRQGYNVVQVMVLHGLRDKDAYGHAALVDGDLARPDTAGAASGPASVAPAGALDAAAPSTAGPAADGSFWSNLDFLVAAAADRGIYLALVPLWGNNIKAGHVTPAQATAYARFLGARYAGSPNVIWMNGGDIRGADAPGVWNALGNTLHGYGHLVTFHPRGRHSSSDWFADQPWLDFNSVQSGHRRYEQDTSAGDPHFGEDNWRYIQADYDRSPAKPVLDAEPSYEGIPQGLHDTHQPRWKAADIRRYAYWSVFAGACGFTYGNNSVMQFHEATEKTGAYGATDPWEKAVGDPGATQMQYLKELMLSRGYFERVPDTGMVVQTRGAATAEGAAAAHTSTAAPRGDARYDYIAATRGRAYAFLYTYTGKPFRARLGRIEGNYISAAWFNPRDGRRTAIGSFPNRGERTFDPPGAPAPGNDWVLMLDGKKTL</sequence>
<protein>
    <submittedName>
        <fullName evidence="3">Collagenase-like protein with putative collagen-binding domain</fullName>
    </submittedName>
</protein>
<keyword evidence="4" id="KW-1185">Reference proteome</keyword>
<dbReference type="EMBL" id="SODV01000001">
    <property type="protein sequence ID" value="TDX01382.1"/>
    <property type="molecule type" value="Genomic_DNA"/>
</dbReference>
<evidence type="ECO:0000259" key="2">
    <source>
        <dbReference type="Pfam" id="PF13204"/>
    </source>
</evidence>